<dbReference type="PANTHER" id="PTHR39181">
    <property type="entry name" value="TYROSINE-PROTEIN PHOSPHATASE YWQE"/>
    <property type="match status" value="1"/>
</dbReference>
<evidence type="ECO:0000256" key="5">
    <source>
        <dbReference type="PIRNR" id="PIRNR016557"/>
    </source>
</evidence>
<dbReference type="EC" id="3.1.3.48" evidence="5"/>
<evidence type="ECO:0000313" key="7">
    <source>
        <dbReference type="Proteomes" id="UP001597221"/>
    </source>
</evidence>
<protein>
    <recommendedName>
        <fullName evidence="5">Tyrosine-protein phosphatase</fullName>
        <ecNumber evidence="5">3.1.3.48</ecNumber>
    </recommendedName>
</protein>
<dbReference type="PIRSF" id="PIRSF016557">
    <property type="entry name" value="Caps_synth_CpsB"/>
    <property type="match status" value="1"/>
</dbReference>
<sequence length="254" mass="28998">MIDIHSHILPGVDDGAQTEEDSLKMARVAVKNGITAIVATPHHKNGVFENDRESILRWVETLNELLVQNDIPLTVLPGQETRINGDMLDELREGIVLPINNSKYVFVEFPSAHVPRYASQMLYDIQLSGYIPVIVHPERNQELMEKPSKLYDFIKRGSLSQVTAGSLVGKFGKDIQKFSRQIINANLTHFIASDAHNTKSRGFHLTEAYRFVEREFGTDYLYMFQQNSHLLVDDQSVHRLEPMQVKRKKILGLF</sequence>
<organism evidence="6 7">
    <name type="scientific">Oceanobacillus luteolus</name>
    <dbReference type="NCBI Taxonomy" id="1274358"/>
    <lineage>
        <taxon>Bacteria</taxon>
        <taxon>Bacillati</taxon>
        <taxon>Bacillota</taxon>
        <taxon>Bacilli</taxon>
        <taxon>Bacillales</taxon>
        <taxon>Bacillaceae</taxon>
        <taxon>Oceanobacillus</taxon>
    </lineage>
</organism>
<evidence type="ECO:0000313" key="6">
    <source>
        <dbReference type="EMBL" id="MFD1607128.1"/>
    </source>
</evidence>
<dbReference type="PANTHER" id="PTHR39181:SF1">
    <property type="entry name" value="TYROSINE-PROTEIN PHOSPHATASE YWQE"/>
    <property type="match status" value="1"/>
</dbReference>
<dbReference type="Proteomes" id="UP001597221">
    <property type="component" value="Unassembled WGS sequence"/>
</dbReference>
<evidence type="ECO:0000256" key="3">
    <source>
        <dbReference type="ARBA" id="ARBA00022912"/>
    </source>
</evidence>
<dbReference type="InterPro" id="IPR016667">
    <property type="entry name" value="Caps_polysacc_synth_CpsB/CapC"/>
</dbReference>
<keyword evidence="3 5" id="KW-0904">Protein phosphatase</keyword>
<keyword evidence="7" id="KW-1185">Reference proteome</keyword>
<name>A0ABW4HP13_9BACI</name>
<dbReference type="SUPFAM" id="SSF89550">
    <property type="entry name" value="PHP domain-like"/>
    <property type="match status" value="1"/>
</dbReference>
<evidence type="ECO:0000256" key="2">
    <source>
        <dbReference type="ARBA" id="ARBA00022801"/>
    </source>
</evidence>
<comment type="catalytic activity">
    <reaction evidence="4 5">
        <text>O-phospho-L-tyrosyl-[protein] + H2O = L-tyrosyl-[protein] + phosphate</text>
        <dbReference type="Rhea" id="RHEA:10684"/>
        <dbReference type="Rhea" id="RHEA-COMP:10136"/>
        <dbReference type="Rhea" id="RHEA-COMP:20101"/>
        <dbReference type="ChEBI" id="CHEBI:15377"/>
        <dbReference type="ChEBI" id="CHEBI:43474"/>
        <dbReference type="ChEBI" id="CHEBI:46858"/>
        <dbReference type="ChEBI" id="CHEBI:61978"/>
        <dbReference type="EC" id="3.1.3.48"/>
    </reaction>
</comment>
<dbReference type="Pfam" id="PF19567">
    <property type="entry name" value="CpsB_CapC"/>
    <property type="match status" value="1"/>
</dbReference>
<dbReference type="Gene3D" id="3.20.20.140">
    <property type="entry name" value="Metal-dependent hydrolases"/>
    <property type="match status" value="1"/>
</dbReference>
<proteinExistence type="inferred from homology"/>
<comment type="caution">
    <text evidence="6">The sequence shown here is derived from an EMBL/GenBank/DDBJ whole genome shotgun (WGS) entry which is preliminary data.</text>
</comment>
<accession>A0ABW4HP13</accession>
<reference evidence="7" key="1">
    <citation type="journal article" date="2019" name="Int. J. Syst. Evol. Microbiol.">
        <title>The Global Catalogue of Microorganisms (GCM) 10K type strain sequencing project: providing services to taxonomists for standard genome sequencing and annotation.</title>
        <authorList>
            <consortium name="The Broad Institute Genomics Platform"/>
            <consortium name="The Broad Institute Genome Sequencing Center for Infectious Disease"/>
            <person name="Wu L."/>
            <person name="Ma J."/>
        </authorList>
    </citation>
    <scope>NUCLEOTIDE SEQUENCE [LARGE SCALE GENOMIC DNA]</scope>
    <source>
        <strain evidence="7">CGMCC 1.12376</strain>
    </source>
</reference>
<gene>
    <name evidence="6" type="ORF">ACFSBH_05630</name>
</gene>
<evidence type="ECO:0000256" key="1">
    <source>
        <dbReference type="ARBA" id="ARBA00005750"/>
    </source>
</evidence>
<evidence type="ECO:0000256" key="4">
    <source>
        <dbReference type="ARBA" id="ARBA00051722"/>
    </source>
</evidence>
<comment type="similarity">
    <text evidence="1 5">Belongs to the metallo-dependent hydrolases superfamily. CpsB/CapC family.</text>
</comment>
<keyword evidence="2 5" id="KW-0378">Hydrolase</keyword>
<dbReference type="EMBL" id="JBHUDE010000023">
    <property type="protein sequence ID" value="MFD1607128.1"/>
    <property type="molecule type" value="Genomic_DNA"/>
</dbReference>
<dbReference type="InterPro" id="IPR016195">
    <property type="entry name" value="Pol/histidinol_Pase-like"/>
</dbReference>
<dbReference type="RefSeq" id="WP_379596473.1">
    <property type="nucleotide sequence ID" value="NZ_JBHUDE010000023.1"/>
</dbReference>